<evidence type="ECO:0000259" key="7">
    <source>
        <dbReference type="Pfam" id="PF01048"/>
    </source>
</evidence>
<organism evidence="8 9">
    <name type="scientific">Acidiferrobacter thiooxydans</name>
    <dbReference type="NCBI Taxonomy" id="163359"/>
    <lineage>
        <taxon>Bacteria</taxon>
        <taxon>Pseudomonadati</taxon>
        <taxon>Pseudomonadota</taxon>
        <taxon>Gammaproteobacteria</taxon>
        <taxon>Acidiferrobacterales</taxon>
        <taxon>Acidiferrobacteraceae</taxon>
        <taxon>Acidiferrobacter</taxon>
    </lineage>
</organism>
<dbReference type="GO" id="GO:0009164">
    <property type="term" value="P:nucleoside catabolic process"/>
    <property type="evidence" value="ECO:0007669"/>
    <property type="project" value="UniProtKB-ARBA"/>
</dbReference>
<comment type="caution">
    <text evidence="8">The sequence shown here is derived from an EMBL/GenBank/DDBJ whole genome shotgun (WGS) entry which is preliminary data.</text>
</comment>
<dbReference type="GO" id="GO:0004850">
    <property type="term" value="F:uridine phosphorylase activity"/>
    <property type="evidence" value="ECO:0007669"/>
    <property type="project" value="UniProtKB-EC"/>
</dbReference>
<dbReference type="NCBIfam" id="NF008383">
    <property type="entry name" value="PRK11178.1"/>
    <property type="match status" value="1"/>
</dbReference>
<sequence length="264" mass="28563">MADSDLQYHVGLSASLIEGARYVLMPGDPDRVPVLSAAFAHARPLAQSREYRSALAYAEDVPTPVLILSTGIGAPSASIAIEELARLGVRYFLRVGTTGAIQRHIALGDLVISEASVRLEGTSSHYAPIEYPAVASVDMICALREAACALGISHHSGMTCSSDSFWPGQERRDSFAGYIPRRFQGTLEEWRRLNVLSYEMENSALFVVCRALGLEAASVCAVVACRWQGEAVSHDVYAKAKHDLARVAREAVRRHAARAIGRPA</sequence>
<keyword evidence="4" id="KW-0328">Glycosyltransferase</keyword>
<dbReference type="EC" id="2.4.2.3" evidence="2"/>
<accession>A0A1C2G2E0</accession>
<dbReference type="Gene3D" id="3.40.50.1580">
    <property type="entry name" value="Nucleoside phosphorylase domain"/>
    <property type="match status" value="1"/>
</dbReference>
<dbReference type="InterPro" id="IPR035994">
    <property type="entry name" value="Nucleoside_phosphorylase_sf"/>
</dbReference>
<dbReference type="STRING" id="163359.A9R16_10935"/>
<protein>
    <recommendedName>
        <fullName evidence="3">Uridine phosphorylase</fullName>
        <ecNumber evidence="2">2.4.2.3</ecNumber>
    </recommendedName>
</protein>
<proteinExistence type="inferred from homology"/>
<dbReference type="InterPro" id="IPR000845">
    <property type="entry name" value="Nucleoside_phosphorylase_d"/>
</dbReference>
<dbReference type="InterPro" id="IPR018016">
    <property type="entry name" value="Nucleoside_phosphorylase_CS"/>
</dbReference>
<dbReference type="GO" id="GO:0005829">
    <property type="term" value="C:cytosol"/>
    <property type="evidence" value="ECO:0007669"/>
    <property type="project" value="TreeGrafter"/>
</dbReference>
<comment type="similarity">
    <text evidence="1">Belongs to the PNP/UDP phosphorylase family.</text>
</comment>
<reference evidence="8 9" key="1">
    <citation type="submission" date="2018-02" db="EMBL/GenBank/DDBJ databases">
        <title>Insights into the biology of acidophilic members of the Acidiferrobacteraceae family derived from comparative genomic analyses.</title>
        <authorList>
            <person name="Issotta F."/>
            <person name="Thyssen C."/>
            <person name="Mena C."/>
            <person name="Moya A."/>
            <person name="Bellenberg S."/>
            <person name="Sproer C."/>
            <person name="Covarrubias P.C."/>
            <person name="Sand W."/>
            <person name="Quatrini R."/>
            <person name="Vera M."/>
        </authorList>
    </citation>
    <scope>NUCLEOTIDE SEQUENCE [LARGE SCALE GENOMIC DNA]</scope>
    <source>
        <strain evidence="9">m-1</strain>
    </source>
</reference>
<dbReference type="RefSeq" id="WP_065970008.1">
    <property type="nucleotide sequence ID" value="NZ_CP080624.1"/>
</dbReference>
<evidence type="ECO:0000256" key="5">
    <source>
        <dbReference type="ARBA" id="ARBA00022679"/>
    </source>
</evidence>
<dbReference type="CDD" id="cd17767">
    <property type="entry name" value="UP_EcUdp-like"/>
    <property type="match status" value="1"/>
</dbReference>
<dbReference type="Pfam" id="PF01048">
    <property type="entry name" value="PNP_UDP_1"/>
    <property type="match status" value="1"/>
</dbReference>
<comment type="catalytic activity">
    <reaction evidence="6">
        <text>uridine + phosphate = alpha-D-ribose 1-phosphate + uracil</text>
        <dbReference type="Rhea" id="RHEA:24388"/>
        <dbReference type="ChEBI" id="CHEBI:16704"/>
        <dbReference type="ChEBI" id="CHEBI:17568"/>
        <dbReference type="ChEBI" id="CHEBI:43474"/>
        <dbReference type="ChEBI" id="CHEBI:57720"/>
        <dbReference type="EC" id="2.4.2.3"/>
    </reaction>
</comment>
<name>A0A1C2G2E0_9GAMM</name>
<keyword evidence="5" id="KW-0808">Transferase</keyword>
<feature type="domain" description="Nucleoside phosphorylase" evidence="7">
    <location>
        <begin position="22"/>
        <end position="252"/>
    </location>
</feature>
<dbReference type="PANTHER" id="PTHR43691:SF11">
    <property type="entry name" value="FI09636P-RELATED"/>
    <property type="match status" value="1"/>
</dbReference>
<evidence type="ECO:0000256" key="1">
    <source>
        <dbReference type="ARBA" id="ARBA00010456"/>
    </source>
</evidence>
<evidence type="ECO:0000256" key="6">
    <source>
        <dbReference type="ARBA" id="ARBA00048447"/>
    </source>
</evidence>
<keyword evidence="9" id="KW-1185">Reference proteome</keyword>
<dbReference type="Proteomes" id="UP000253250">
    <property type="component" value="Unassembled WGS sequence"/>
</dbReference>
<evidence type="ECO:0000313" key="9">
    <source>
        <dbReference type="Proteomes" id="UP000253250"/>
    </source>
</evidence>
<dbReference type="SUPFAM" id="SSF53167">
    <property type="entry name" value="Purine and uridine phosphorylases"/>
    <property type="match status" value="1"/>
</dbReference>
<dbReference type="OrthoDB" id="5296640at2"/>
<evidence type="ECO:0000256" key="3">
    <source>
        <dbReference type="ARBA" id="ARBA00021980"/>
    </source>
</evidence>
<evidence type="ECO:0000256" key="2">
    <source>
        <dbReference type="ARBA" id="ARBA00011888"/>
    </source>
</evidence>
<dbReference type="EMBL" id="PSYR01000001">
    <property type="protein sequence ID" value="RCN58806.1"/>
    <property type="molecule type" value="Genomic_DNA"/>
</dbReference>
<dbReference type="PROSITE" id="PS01232">
    <property type="entry name" value="PNP_UDP_1"/>
    <property type="match status" value="1"/>
</dbReference>
<gene>
    <name evidence="8" type="ORF">C4900_03330</name>
</gene>
<dbReference type="PANTHER" id="PTHR43691">
    <property type="entry name" value="URIDINE PHOSPHORYLASE"/>
    <property type="match status" value="1"/>
</dbReference>
<evidence type="ECO:0000256" key="4">
    <source>
        <dbReference type="ARBA" id="ARBA00022676"/>
    </source>
</evidence>
<dbReference type="AlphaFoldDB" id="A0A1C2G2E0"/>
<evidence type="ECO:0000313" key="8">
    <source>
        <dbReference type="EMBL" id="RCN58806.1"/>
    </source>
</evidence>